<feature type="domain" description="SbsA Ig-like" evidence="3">
    <location>
        <begin position="790"/>
        <end position="874"/>
    </location>
</feature>
<dbReference type="Gene3D" id="2.60.40.10">
    <property type="entry name" value="Immunoglobulins"/>
    <property type="match status" value="2"/>
</dbReference>
<dbReference type="Pfam" id="PF13205">
    <property type="entry name" value="Big_5"/>
    <property type="match status" value="1"/>
</dbReference>
<evidence type="ECO:0000256" key="1">
    <source>
        <dbReference type="ARBA" id="ARBA00022729"/>
    </source>
</evidence>
<proteinExistence type="predicted"/>
<dbReference type="InterPro" id="IPR044016">
    <property type="entry name" value="Big_13"/>
</dbReference>
<feature type="domain" description="Bacterial Ig-like" evidence="4">
    <location>
        <begin position="989"/>
        <end position="1084"/>
    </location>
</feature>
<dbReference type="STRING" id="869212.Turpa_4092"/>
<feature type="region of interest" description="Disordered" evidence="2">
    <location>
        <begin position="871"/>
        <end position="902"/>
    </location>
</feature>
<dbReference type="Gene3D" id="2.60.40.1220">
    <property type="match status" value="7"/>
</dbReference>
<name>I4BBR8_TURPD</name>
<keyword evidence="1" id="KW-0732">Signal</keyword>
<evidence type="ECO:0008006" key="7">
    <source>
        <dbReference type="Google" id="ProtNLM"/>
    </source>
</evidence>
<feature type="compositionally biased region" description="Low complexity" evidence="2">
    <location>
        <begin position="1384"/>
        <end position="1395"/>
    </location>
</feature>
<gene>
    <name evidence="5" type="ordered locus">Turpa_4092</name>
</gene>
<dbReference type="InterPro" id="IPR013783">
    <property type="entry name" value="Ig-like_fold"/>
</dbReference>
<keyword evidence="6" id="KW-1185">Reference proteome</keyword>
<evidence type="ECO:0000256" key="2">
    <source>
        <dbReference type="SAM" id="MobiDB-lite"/>
    </source>
</evidence>
<dbReference type="EMBL" id="CP002959">
    <property type="protein sequence ID" value="AFM14725.1"/>
    <property type="molecule type" value="Genomic_DNA"/>
</dbReference>
<dbReference type="InterPro" id="IPR032812">
    <property type="entry name" value="SbsA_Ig"/>
</dbReference>
<feature type="domain" description="Bacterial Ig-like" evidence="4">
    <location>
        <begin position="881"/>
        <end position="980"/>
    </location>
</feature>
<sequence>MKAKFASLLFAATLAGNCSGKTYSTLLQPFDLVFGPANSSVDVGLASATPLSPTRVRVKFNKPVSLASAETSANYTITAANGTRIDVIAVTRDPFDSSVIYLDTSLHTAGSTYTLQAANLVGVDGATLSSSASRGTYTAPNNVDVTPPTINAAVVSGQTTINVTFNKAVVGTMPPSTFAGADFKYYTTSANCSNDTSGTAVTSGVRDTLNFAKVTLTTPALGAGPYYLRAFNVKDIWGNAVASPTCYGFFAGYTAPAAPKVSSAISVSPSSVLVTFDSAMTVNAALTTAGNYNFTQCSGANLTMGTATSLNSTQVVLTSLGNTGVTAGTCKLTVTTTGITGTNGATLSSTNNVASFPYNPAPDVSGPSVGSISAVNATTVRVTFNEPIQDPSASNFTFSPSLTVGTITCNTSKTSCDITTGTQTTQTYTATISGIRDTAGNTMTTASTTFTGDGKPYIVGIIPIDQNTVRVQWSEPVSASGNQLQDYLVNGATVDAVNVYPSGATMSDSYDLTINTAMTAGTSYTLTYSDAGVATADANGNNPVSPMTLPNSGSFVGPTISNAPIISSVTAVNPTTVRVTFDQALDNSSLAAGDFSISVLSGSCPSATPVSVSQVQAGVIQLVVTANTGNGTCRMTVGAGNVTNLYGVVNASTTGDFTYTGSATSDTTQPTVLSVVSLSSTEIRLFFSEPVSASDTTSAGSARNLANYTFSPTLSLTGAAIACTSNDTICTLTLGSGVSQTSTQYSLAIANIQDKATPTANTMASQTLSFYGTGGSATAPTVYMATLINSTTVEVTFTELMDLTTSQTAGSYSVTGSGTITVSSAVRQADATKVRLTISPGAFGSSTTYTVTVTNAVTDLAGNALGTPASATFSGSSTAPSTAPDLAASSDTGSSNTDNITGNGITFPSPGLVFTGTVAPNTTVVLYDGGVIVGSVTSDSSGNYSITATSTPNPGQYTVATVSSTGTVSDTSPVITITFDNTASAAPGTPVLVAGSDTGTSNSDKLTNATTPQFTVTCVVGESVQLYNGASTTGTAQSCTSSPVTLTAGTLTAGTYASINARQTDSAGNQSGASGNATSMIIDTTAPSHVSDALTNNTTSGYVDVTISEGVYGSATAPNPLGGSAFTLNFASNGGGTTAASLGTITKTTGAALTGGETVIRVNFNLTGTPTGVETISVTTAANSVYDSAGNAASFSSDTKTLSNASIASISGASYTAPALPAGTGSTAGYVDITFSQAAYGTSAGVGALTASDFQAPVMAGSGSATSASITCLTTVGSTACGGLTGGEMQVRIILAFNAAPSGSETVQINAAANEIYSLSGGITLSSSTTGALSVIDRRAPVISSVSPASSTTVTSGQVSYTLDETCASGSIAWTSTSGAGHPTSSTSTLTGSELTSGTKTNITLSNPPTLVSNTVYTLAFNCTDAAGNAATAVSRTSVTYDVTGPSVSSVSSSTADGTYGTGGSISIQVVFNEAVTVNTTGGTPQLTLGLSPTAKAVNYVSGSGTTTLNFIYTVAAGESTNDLEVNNTSALNANGGTLRDAIGNNATLTLPVGGGTSLGGSKAIVIDGVAPTVTNITSSLADGTYRAGQAVPIQVTFSEAVKISGTPQITLTTTDPSTTRAIDYTSGDGTAILTFNYMVQAGDTTADLNYASTGALSGTITDNFTNNPNSATLTLPGLTAAGSLGTNKAIVIDTTAPTVTNVTATNANATYGTGAVISVQITFSESVTVNTGGGTPVLALNTSPAKNATYVSGSGTSTLVFEYTVASGDTSSDLNYSATNSLTTGGGTIRDAALNDATLTLPGTAATGALGVNKDIVINAAVTFSITTAETLDCDPVDGIIDHYRITFGAAARDNTFDGYVLNSEGLPTGKWLVAGRANVRLDHGTALNAACGTDTANDTVIYIKFNQGASVDTGTTPDVTGTNDTLAANSDGLTKLFSNTGNWGTTDVVEADKAGPYIFLATAAEAGASEAGLGAGDTLTIRFSERMNAAALAGTDLDTIFELNNSHNFGAAGDITSAVWSTVTNTNDTLTVTFANATPTVAVGDTIKLLAQATVVDNATNQASAPANVTSPATIGGTFTPGQVGPVVSSATYLDTDADGYIDTVRVQFSITVQDDSFPGYVANSLGTVTSQWAVSGYNNVRLIHGTAVTWTTDTANDSTIYIRFAEGSTYDTGVQPDLTATDQSLSGPNGGALGTTRCYVNTSVGAGTCGTQTSSDVLTANVVETDGANPIIVKATAKSGVASVFISFSENVASDAAFSACGSGGQMVAADFTYVDGNSASPNGFAAFSSSDTCATGDAFFEATANGTFNTGDLNIDKVQAATAASIYDAAGNAMSTSRQQVIAEATAPYVIAASTYRTDLGGGVYKYYARVFFSEPVSNAAASNAYSALRTANYTVAEDPTDTGCTDFSTTPAGATAVGGSNRVIDLETGTQCSTTTYKVTALTTIKDIDEFENITTPNFAFAKGTAATDITKPRLLLARSLSATTVELTFSEPMVTGTGSNSAECASALVCANEDADASVSNSPTSQSKYWITPVGLGNVTSVAATADKSVYVLTHQSAQQGNFYTVNIYATSTGNRIPEDFGGNNDLEPAPGNQAVFQGAGTPILTFNDGAVFSDPFSDGTKFNFAFSYQNKIYLGPNDKNNAAFRFEADGLNPVGITFSTVGPACVTGTSYTYTSFGISGGNCTAQTLGPNGERGIVGFNSGTFDNGATQVPILMAGVVKDNVDKLYFTQDVDTALDWKTCAGTFTGTNGVNSKSVQSLYVFGTNMYAGIASSHSTNKPILNKIALTESSGVLSCTGNFIDLAGNEIINIGKQNGNPAENTATIGIDAQIYIPTGGSPSPANTYYLFNNGGIASATGAPISKTSFITVKTEASFGGTTLTYPATGGLEKVRPGQKGMPLVVLWNNRLYAARNLASGTGVTNRETNNGAELWKCSASCTSPASWVRVATASNFTPNGSNLRAISLLQVNGNYLYIGFDNVASGQGVQVYRSQASIAEIDGTTACTGGDTTANNGDGHRCFEQQGTTGLGAVNDNQFIFSSASLRKGSQNFVYITVGDQNAVAIKVYRQVD</sequence>
<feature type="compositionally biased region" description="Polar residues" evidence="2">
    <location>
        <begin position="889"/>
        <end position="902"/>
    </location>
</feature>
<organism evidence="5 6">
    <name type="scientific">Turneriella parva (strain ATCC BAA-1111 / DSM 21527 / NCTC 11395 / H)</name>
    <name type="common">Leptospira parva</name>
    <dbReference type="NCBI Taxonomy" id="869212"/>
    <lineage>
        <taxon>Bacteria</taxon>
        <taxon>Pseudomonadati</taxon>
        <taxon>Spirochaetota</taxon>
        <taxon>Spirochaetia</taxon>
        <taxon>Leptospirales</taxon>
        <taxon>Leptospiraceae</taxon>
        <taxon>Turneriella</taxon>
    </lineage>
</organism>
<evidence type="ECO:0000313" key="6">
    <source>
        <dbReference type="Proteomes" id="UP000006048"/>
    </source>
</evidence>
<reference evidence="5 6" key="1">
    <citation type="submission" date="2012-06" db="EMBL/GenBank/DDBJ databases">
        <title>The complete chromosome of genome of Turneriella parva DSM 21527.</title>
        <authorList>
            <consortium name="US DOE Joint Genome Institute (JGI-PGF)"/>
            <person name="Lucas S."/>
            <person name="Han J."/>
            <person name="Lapidus A."/>
            <person name="Bruce D."/>
            <person name="Goodwin L."/>
            <person name="Pitluck S."/>
            <person name="Peters L."/>
            <person name="Kyrpides N."/>
            <person name="Mavromatis K."/>
            <person name="Ivanova N."/>
            <person name="Mikhailova N."/>
            <person name="Chertkov O."/>
            <person name="Detter J.C."/>
            <person name="Tapia R."/>
            <person name="Han C."/>
            <person name="Land M."/>
            <person name="Hauser L."/>
            <person name="Markowitz V."/>
            <person name="Cheng J.-F."/>
            <person name="Hugenholtz P."/>
            <person name="Woyke T."/>
            <person name="Wu D."/>
            <person name="Gronow S."/>
            <person name="Wellnitz S."/>
            <person name="Brambilla E."/>
            <person name="Klenk H.-P."/>
            <person name="Eisen J.A."/>
        </authorList>
    </citation>
    <scope>NUCLEOTIDE SEQUENCE [LARGE SCALE GENOMIC DNA]</scope>
    <source>
        <strain evidence="6">ATCC BAA-1111 / DSM 21527 / NCTC 11395 / H</strain>
    </source>
</reference>
<feature type="region of interest" description="Disordered" evidence="2">
    <location>
        <begin position="1374"/>
        <end position="1395"/>
    </location>
</feature>
<dbReference type="KEGG" id="tpx:Turpa_4092"/>
<accession>I4BBR8</accession>
<feature type="compositionally biased region" description="Polar residues" evidence="2">
    <location>
        <begin position="871"/>
        <end position="881"/>
    </location>
</feature>
<dbReference type="InterPro" id="IPR014755">
    <property type="entry name" value="Cu-Rt/internalin_Ig-like"/>
</dbReference>
<dbReference type="HOGENOM" id="CLU_225662_0_0_12"/>
<dbReference type="Pfam" id="PF19077">
    <property type="entry name" value="Big_13"/>
    <property type="match status" value="2"/>
</dbReference>
<protein>
    <recommendedName>
        <fullName evidence="7">Ig-like domain-containing protein</fullName>
    </recommendedName>
</protein>
<dbReference type="Proteomes" id="UP000006048">
    <property type="component" value="Chromosome"/>
</dbReference>
<evidence type="ECO:0000313" key="5">
    <source>
        <dbReference type="EMBL" id="AFM14725.1"/>
    </source>
</evidence>
<evidence type="ECO:0000259" key="4">
    <source>
        <dbReference type="Pfam" id="PF19077"/>
    </source>
</evidence>
<evidence type="ECO:0000259" key="3">
    <source>
        <dbReference type="Pfam" id="PF13205"/>
    </source>
</evidence>